<evidence type="ECO:0000313" key="5">
    <source>
        <dbReference type="Proteomes" id="UP000556084"/>
    </source>
</evidence>
<reference evidence="4 5" key="1">
    <citation type="submission" date="2020-08" db="EMBL/GenBank/DDBJ databases">
        <title>Genomic Encyclopedia of Type Strains, Phase III (KMG-III): the genomes of soil and plant-associated and newly described type strains.</title>
        <authorList>
            <person name="Whitman W."/>
        </authorList>
    </citation>
    <scope>NUCLEOTIDE SEQUENCE [LARGE SCALE GENOMIC DNA]</scope>
    <source>
        <strain evidence="4 5">CECT 3266</strain>
    </source>
</reference>
<accession>A0A7W7PNH4</accession>
<keyword evidence="4" id="KW-0687">Ribonucleoprotein</keyword>
<dbReference type="CDD" id="cd04301">
    <property type="entry name" value="NAT_SF"/>
    <property type="match status" value="1"/>
</dbReference>
<evidence type="ECO:0000256" key="2">
    <source>
        <dbReference type="ARBA" id="ARBA00023315"/>
    </source>
</evidence>
<gene>
    <name evidence="4" type="ORF">FHS39_004596</name>
</gene>
<evidence type="ECO:0000256" key="1">
    <source>
        <dbReference type="ARBA" id="ARBA00022679"/>
    </source>
</evidence>
<dbReference type="PANTHER" id="PTHR43420:SF44">
    <property type="entry name" value="ACETYLTRANSFERASE YPEA"/>
    <property type="match status" value="1"/>
</dbReference>
<dbReference type="InterPro" id="IPR016181">
    <property type="entry name" value="Acyl_CoA_acyltransferase"/>
</dbReference>
<dbReference type="InterPro" id="IPR000182">
    <property type="entry name" value="GNAT_dom"/>
</dbReference>
<dbReference type="Gene3D" id="3.40.630.30">
    <property type="match status" value="1"/>
</dbReference>
<keyword evidence="2" id="KW-0012">Acyltransferase</keyword>
<dbReference type="Pfam" id="PF00583">
    <property type="entry name" value="Acetyltransf_1"/>
    <property type="match status" value="1"/>
</dbReference>
<keyword evidence="5" id="KW-1185">Reference proteome</keyword>
<dbReference type="RefSeq" id="WP_184351277.1">
    <property type="nucleotide sequence ID" value="NZ_JACHJH010000007.1"/>
</dbReference>
<dbReference type="GO" id="GO:0016747">
    <property type="term" value="F:acyltransferase activity, transferring groups other than amino-acyl groups"/>
    <property type="evidence" value="ECO:0007669"/>
    <property type="project" value="InterPro"/>
</dbReference>
<dbReference type="SUPFAM" id="SSF55729">
    <property type="entry name" value="Acyl-CoA N-acyltransferases (Nat)"/>
    <property type="match status" value="1"/>
</dbReference>
<dbReference type="PROSITE" id="PS51186">
    <property type="entry name" value="GNAT"/>
    <property type="match status" value="1"/>
</dbReference>
<evidence type="ECO:0000313" key="4">
    <source>
        <dbReference type="EMBL" id="MBB4895518.1"/>
    </source>
</evidence>
<evidence type="ECO:0000259" key="3">
    <source>
        <dbReference type="PROSITE" id="PS51186"/>
    </source>
</evidence>
<dbReference type="PANTHER" id="PTHR43420">
    <property type="entry name" value="ACETYLTRANSFERASE"/>
    <property type="match status" value="1"/>
</dbReference>
<feature type="domain" description="N-acetyltransferase" evidence="3">
    <location>
        <begin position="35"/>
        <end position="223"/>
    </location>
</feature>
<sequence>MRQFGTRIQTETQTPAHVVTVRQADEGDLDFFVWAMITAATSHLSRSCWEVLFGAPVEVATEVLRALARSPRPHWCHLSRCRVAEVDGTPAGALTVFDPAAEGIDALAGEFAALTAAENGGPGAGVFPGMPARQAVFASCVPGDYAGAWGIENVAVLPSFRGAGVVDALLGHALDLGRARGREHAQVMCLDGNVRAQRAWERNGFEVRADYRGRDFEALFGCRGLKLLVQAY</sequence>
<dbReference type="EMBL" id="JACHJH010000007">
    <property type="protein sequence ID" value="MBB4895518.1"/>
    <property type="molecule type" value="Genomic_DNA"/>
</dbReference>
<organism evidence="4 5">
    <name type="scientific">Streptomyces olivoverticillatus</name>
    <dbReference type="NCBI Taxonomy" id="66427"/>
    <lineage>
        <taxon>Bacteria</taxon>
        <taxon>Bacillati</taxon>
        <taxon>Actinomycetota</taxon>
        <taxon>Actinomycetes</taxon>
        <taxon>Kitasatosporales</taxon>
        <taxon>Streptomycetaceae</taxon>
        <taxon>Streptomyces</taxon>
    </lineage>
</organism>
<name>A0A7W7PNH4_9ACTN</name>
<dbReference type="Proteomes" id="UP000556084">
    <property type="component" value="Unassembled WGS sequence"/>
</dbReference>
<dbReference type="InterPro" id="IPR050680">
    <property type="entry name" value="YpeA/RimI_acetyltransf"/>
</dbReference>
<proteinExistence type="predicted"/>
<comment type="caution">
    <text evidence="4">The sequence shown here is derived from an EMBL/GenBank/DDBJ whole genome shotgun (WGS) entry which is preliminary data.</text>
</comment>
<keyword evidence="4" id="KW-0689">Ribosomal protein</keyword>
<dbReference type="GO" id="GO:0005840">
    <property type="term" value="C:ribosome"/>
    <property type="evidence" value="ECO:0007669"/>
    <property type="project" value="UniProtKB-KW"/>
</dbReference>
<keyword evidence="1" id="KW-0808">Transferase</keyword>
<protein>
    <submittedName>
        <fullName evidence="4">Ribosomal protein S18 acetylase RimI-like enzyme</fullName>
    </submittedName>
</protein>
<dbReference type="AlphaFoldDB" id="A0A7W7PNH4"/>